<evidence type="ECO:0000313" key="2">
    <source>
        <dbReference type="EMBL" id="CAK9171980.1"/>
    </source>
</evidence>
<feature type="compositionally biased region" description="Polar residues" evidence="1">
    <location>
        <begin position="108"/>
        <end position="126"/>
    </location>
</feature>
<proteinExistence type="predicted"/>
<feature type="compositionally biased region" description="Basic and acidic residues" evidence="1">
    <location>
        <begin position="90"/>
        <end position="107"/>
    </location>
</feature>
<sequence length="145" mass="15589">MLSQTFKANGEKTVHLNPTPGSKHSTPLKSKSTTATGASYEGCGRNIQALPNCFCSVACKVLIDSSQILCKDQSQEMIAIPVLEFDCLSEKQGPDSERDKNEHESSRENQAIVSSTQQENLVSSAHQAKGAISKEEGCPSQGSFQ</sequence>
<dbReference type="Proteomes" id="UP001642360">
    <property type="component" value="Unassembled WGS sequence"/>
</dbReference>
<gene>
    <name evidence="2" type="ORF">ILEXP_LOCUS41608</name>
</gene>
<comment type="caution">
    <text evidence="2">The sequence shown here is derived from an EMBL/GenBank/DDBJ whole genome shotgun (WGS) entry which is preliminary data.</text>
</comment>
<reference evidence="2 3" key="1">
    <citation type="submission" date="2024-02" db="EMBL/GenBank/DDBJ databases">
        <authorList>
            <person name="Vignale AGUSTIN F."/>
            <person name="Sosa J E."/>
            <person name="Modenutti C."/>
        </authorList>
    </citation>
    <scope>NUCLEOTIDE SEQUENCE [LARGE SCALE GENOMIC DNA]</scope>
</reference>
<dbReference type="InterPro" id="IPR006734">
    <property type="entry name" value="PLATZ"/>
</dbReference>
<feature type="region of interest" description="Disordered" evidence="1">
    <location>
        <begin position="90"/>
        <end position="145"/>
    </location>
</feature>
<protein>
    <submittedName>
        <fullName evidence="2">Uncharacterized protein</fullName>
    </submittedName>
</protein>
<organism evidence="2 3">
    <name type="scientific">Ilex paraguariensis</name>
    <name type="common">yerba mate</name>
    <dbReference type="NCBI Taxonomy" id="185542"/>
    <lineage>
        <taxon>Eukaryota</taxon>
        <taxon>Viridiplantae</taxon>
        <taxon>Streptophyta</taxon>
        <taxon>Embryophyta</taxon>
        <taxon>Tracheophyta</taxon>
        <taxon>Spermatophyta</taxon>
        <taxon>Magnoliopsida</taxon>
        <taxon>eudicotyledons</taxon>
        <taxon>Gunneridae</taxon>
        <taxon>Pentapetalae</taxon>
        <taxon>asterids</taxon>
        <taxon>campanulids</taxon>
        <taxon>Aquifoliales</taxon>
        <taxon>Aquifoliaceae</taxon>
        <taxon>Ilex</taxon>
    </lineage>
</organism>
<feature type="compositionally biased region" description="Polar residues" evidence="1">
    <location>
        <begin position="19"/>
        <end position="35"/>
    </location>
</feature>
<name>A0ABC8TRB1_9AQUA</name>
<dbReference type="Pfam" id="PF04640">
    <property type="entry name" value="PLATZ"/>
    <property type="match status" value="1"/>
</dbReference>
<evidence type="ECO:0000313" key="3">
    <source>
        <dbReference type="Proteomes" id="UP001642360"/>
    </source>
</evidence>
<dbReference type="EMBL" id="CAUOFW020005880">
    <property type="protein sequence ID" value="CAK9171980.1"/>
    <property type="molecule type" value="Genomic_DNA"/>
</dbReference>
<accession>A0ABC8TRB1</accession>
<keyword evidence="3" id="KW-1185">Reference proteome</keyword>
<evidence type="ECO:0000256" key="1">
    <source>
        <dbReference type="SAM" id="MobiDB-lite"/>
    </source>
</evidence>
<dbReference type="AlphaFoldDB" id="A0ABC8TRB1"/>
<feature type="region of interest" description="Disordered" evidence="1">
    <location>
        <begin position="1"/>
        <end position="35"/>
    </location>
</feature>